<organism evidence="2 3">
    <name type="scientific">Tritrichomonas foetus</name>
    <dbReference type="NCBI Taxonomy" id="1144522"/>
    <lineage>
        <taxon>Eukaryota</taxon>
        <taxon>Metamonada</taxon>
        <taxon>Parabasalia</taxon>
        <taxon>Tritrichomonadida</taxon>
        <taxon>Tritrichomonadidae</taxon>
        <taxon>Tritrichomonas</taxon>
    </lineage>
</organism>
<evidence type="ECO:0000256" key="1">
    <source>
        <dbReference type="SAM" id="MobiDB-lite"/>
    </source>
</evidence>
<sequence>MDDETDHFEPDNYNHSENAAAIEVFLEKESHLKNAKAKTIQDENDDDQFEDEEDEEIEDDKEEELDDLPLTRQNHSSLPNFGCERSNQIFTTAFSSQLGSINPFICRTSPETSSTQKMGDNKNVSLTSNEEIERKSENNF</sequence>
<keyword evidence="3" id="KW-1185">Reference proteome</keyword>
<dbReference type="GeneID" id="94826047"/>
<evidence type="ECO:0000313" key="3">
    <source>
        <dbReference type="Proteomes" id="UP000179807"/>
    </source>
</evidence>
<feature type="compositionally biased region" description="Basic and acidic residues" evidence="1">
    <location>
        <begin position="131"/>
        <end position="140"/>
    </location>
</feature>
<dbReference type="VEuPathDB" id="TrichDB:TRFO_03513"/>
<name>A0A1J4KP60_9EUKA</name>
<evidence type="ECO:0000313" key="2">
    <source>
        <dbReference type="EMBL" id="OHT13079.1"/>
    </source>
</evidence>
<dbReference type="Proteomes" id="UP000179807">
    <property type="component" value="Unassembled WGS sequence"/>
</dbReference>
<dbReference type="RefSeq" id="XP_068366215.1">
    <property type="nucleotide sequence ID" value="XM_068491343.1"/>
</dbReference>
<feature type="compositionally biased region" description="Acidic residues" evidence="1">
    <location>
        <begin position="42"/>
        <end position="67"/>
    </location>
</feature>
<proteinExistence type="predicted"/>
<feature type="compositionally biased region" description="Polar residues" evidence="1">
    <location>
        <begin position="109"/>
        <end position="129"/>
    </location>
</feature>
<dbReference type="AlphaFoldDB" id="A0A1J4KP60"/>
<protein>
    <submittedName>
        <fullName evidence="2">Uncharacterized protein</fullName>
    </submittedName>
</protein>
<gene>
    <name evidence="2" type="ORF">TRFO_03513</name>
</gene>
<reference evidence="2" key="1">
    <citation type="submission" date="2016-10" db="EMBL/GenBank/DDBJ databases">
        <authorList>
            <person name="Benchimol M."/>
            <person name="Almeida L.G."/>
            <person name="Vasconcelos A.T."/>
            <person name="Perreira-Neves A."/>
            <person name="Rosa I.A."/>
            <person name="Tasca T."/>
            <person name="Bogo M.R."/>
            <person name="de Souza W."/>
        </authorList>
    </citation>
    <scope>NUCLEOTIDE SEQUENCE [LARGE SCALE GENOMIC DNA]</scope>
    <source>
        <strain evidence="2">K</strain>
    </source>
</reference>
<feature type="region of interest" description="Disordered" evidence="1">
    <location>
        <begin position="34"/>
        <end position="81"/>
    </location>
</feature>
<feature type="region of interest" description="Disordered" evidence="1">
    <location>
        <begin position="108"/>
        <end position="140"/>
    </location>
</feature>
<accession>A0A1J4KP60</accession>
<comment type="caution">
    <text evidence="2">The sequence shown here is derived from an EMBL/GenBank/DDBJ whole genome shotgun (WGS) entry which is preliminary data.</text>
</comment>
<feature type="compositionally biased region" description="Polar residues" evidence="1">
    <location>
        <begin position="71"/>
        <end position="81"/>
    </location>
</feature>
<dbReference type="EMBL" id="MLAK01000549">
    <property type="protein sequence ID" value="OHT13079.1"/>
    <property type="molecule type" value="Genomic_DNA"/>
</dbReference>